<organism evidence="7 8">
    <name type="scientific">Panagrolaimus superbus</name>
    <dbReference type="NCBI Taxonomy" id="310955"/>
    <lineage>
        <taxon>Eukaryota</taxon>
        <taxon>Metazoa</taxon>
        <taxon>Ecdysozoa</taxon>
        <taxon>Nematoda</taxon>
        <taxon>Chromadorea</taxon>
        <taxon>Rhabditida</taxon>
        <taxon>Tylenchina</taxon>
        <taxon>Panagrolaimomorpha</taxon>
        <taxon>Panagrolaimoidea</taxon>
        <taxon>Panagrolaimidae</taxon>
        <taxon>Panagrolaimus</taxon>
    </lineage>
</organism>
<accession>A0A914Z049</accession>
<reference evidence="8" key="1">
    <citation type="submission" date="2022-11" db="UniProtKB">
        <authorList>
            <consortium name="WormBaseParasite"/>
        </authorList>
    </citation>
    <scope>IDENTIFICATION</scope>
</reference>
<dbReference type="PANTHER" id="PTHR11003">
    <property type="entry name" value="POTASSIUM CHANNEL, SUBFAMILY K"/>
    <property type="match status" value="1"/>
</dbReference>
<evidence type="ECO:0000256" key="1">
    <source>
        <dbReference type="ARBA" id="ARBA00004141"/>
    </source>
</evidence>
<dbReference type="Proteomes" id="UP000887577">
    <property type="component" value="Unplaced"/>
</dbReference>
<dbReference type="Gene3D" id="1.10.287.70">
    <property type="match status" value="1"/>
</dbReference>
<feature type="transmembrane region" description="Helical" evidence="6">
    <location>
        <begin position="109"/>
        <end position="132"/>
    </location>
</feature>
<dbReference type="WBParaSite" id="PSU_v2.g6117.t1">
    <property type="protein sequence ID" value="PSU_v2.g6117.t1"/>
    <property type="gene ID" value="PSU_v2.g6117"/>
</dbReference>
<evidence type="ECO:0000256" key="5">
    <source>
        <dbReference type="SAM" id="MobiDB-lite"/>
    </source>
</evidence>
<feature type="compositionally biased region" description="Low complexity" evidence="5">
    <location>
        <begin position="19"/>
        <end position="37"/>
    </location>
</feature>
<dbReference type="SUPFAM" id="SSF81324">
    <property type="entry name" value="Voltage-gated potassium channels"/>
    <property type="match status" value="1"/>
</dbReference>
<evidence type="ECO:0000256" key="6">
    <source>
        <dbReference type="SAM" id="Phobius"/>
    </source>
</evidence>
<keyword evidence="2 6" id="KW-0812">Transmembrane</keyword>
<evidence type="ECO:0000313" key="7">
    <source>
        <dbReference type="Proteomes" id="UP000887577"/>
    </source>
</evidence>
<keyword evidence="7" id="KW-1185">Reference proteome</keyword>
<evidence type="ECO:0000256" key="3">
    <source>
        <dbReference type="ARBA" id="ARBA00022989"/>
    </source>
</evidence>
<dbReference type="InterPro" id="IPR003280">
    <property type="entry name" value="2pore_dom_K_chnl"/>
</dbReference>
<dbReference type="GO" id="GO:0030322">
    <property type="term" value="P:stabilization of membrane potential"/>
    <property type="evidence" value="ECO:0007669"/>
    <property type="project" value="TreeGrafter"/>
</dbReference>
<evidence type="ECO:0000256" key="2">
    <source>
        <dbReference type="ARBA" id="ARBA00022692"/>
    </source>
</evidence>
<dbReference type="GO" id="GO:0005886">
    <property type="term" value="C:plasma membrane"/>
    <property type="evidence" value="ECO:0007669"/>
    <property type="project" value="TreeGrafter"/>
</dbReference>
<proteinExistence type="predicted"/>
<comment type="subcellular location">
    <subcellularLocation>
        <location evidence="1">Membrane</location>
        <topology evidence="1">Multi-pass membrane protein</topology>
    </subcellularLocation>
</comment>
<dbReference type="PANTHER" id="PTHR11003:SF156">
    <property type="entry name" value="POTASSIUM CHANNEL DOMAIN-CONTAINING PROTEIN"/>
    <property type="match status" value="1"/>
</dbReference>
<feature type="compositionally biased region" description="Basic and acidic residues" evidence="5">
    <location>
        <begin position="41"/>
        <end position="53"/>
    </location>
</feature>
<evidence type="ECO:0000256" key="4">
    <source>
        <dbReference type="ARBA" id="ARBA00023136"/>
    </source>
</evidence>
<keyword evidence="3 6" id="KW-1133">Transmembrane helix</keyword>
<feature type="region of interest" description="Disordered" evidence="5">
    <location>
        <begin position="1"/>
        <end position="53"/>
    </location>
</feature>
<dbReference type="GO" id="GO:0015271">
    <property type="term" value="F:outward rectifier potassium channel activity"/>
    <property type="evidence" value="ECO:0007669"/>
    <property type="project" value="TreeGrafter"/>
</dbReference>
<evidence type="ECO:0000313" key="8">
    <source>
        <dbReference type="WBParaSite" id="PSU_v2.g6117.t1"/>
    </source>
</evidence>
<protein>
    <submittedName>
        <fullName evidence="8">Potassium channel domain-containing protein</fullName>
    </submittedName>
</protein>
<name>A0A914Z049_9BILA</name>
<keyword evidence="4 6" id="KW-0472">Membrane</keyword>
<dbReference type="GO" id="GO:0022841">
    <property type="term" value="F:potassium ion leak channel activity"/>
    <property type="evidence" value="ECO:0007669"/>
    <property type="project" value="TreeGrafter"/>
</dbReference>
<dbReference type="AlphaFoldDB" id="A0A914Z049"/>
<sequence>MASLRVPLTSTGGGGHPIGGAPPTYETFSSTSTSAATRITGEAEEKGGKEKKERGLTYAALRRPFSSPDENGLPLPPPHLKRLQRIIWRRRIFSIFPPMSQKFAERLRLAAPHVLLFIATMVYGIVGAVIIYRIEKPHEQSHIFSHSKAIIDAQNELFHVQIDRSSQNSTNITIQEAIDKLISVSFDAFAEGVKSNDLQLLRTNNTRTSRWSFHSALFFTATVLTSIGGGAYGTSERISFDIL</sequence>